<dbReference type="InterPro" id="IPR001789">
    <property type="entry name" value="Sig_transdc_resp-reg_receiver"/>
</dbReference>
<dbReference type="InterPro" id="IPR011006">
    <property type="entry name" value="CheY-like_superfamily"/>
</dbReference>
<reference evidence="11" key="1">
    <citation type="journal article" date="2022" name="Int. J. Syst. Evol. Microbiol.">
        <title>Anaeromyxobacter oryzae sp. nov., Anaeromyxobacter diazotrophicus sp. nov. and Anaeromyxobacter paludicola sp. nov., isolated from paddy soils.</title>
        <authorList>
            <person name="Itoh H."/>
            <person name="Xu Z."/>
            <person name="Mise K."/>
            <person name="Masuda Y."/>
            <person name="Ushijima N."/>
            <person name="Hayakawa C."/>
            <person name="Shiratori Y."/>
            <person name="Senoo K."/>
        </authorList>
    </citation>
    <scope>NUCLEOTIDE SEQUENCE [LARGE SCALE GENOMIC DNA]</scope>
    <source>
        <strain evidence="11">Red232</strain>
    </source>
</reference>
<evidence type="ECO:0000313" key="10">
    <source>
        <dbReference type="EMBL" id="BDG02802.1"/>
    </source>
</evidence>
<evidence type="ECO:0000256" key="7">
    <source>
        <dbReference type="PROSITE-ProRule" id="PRU01091"/>
    </source>
</evidence>
<feature type="DNA-binding region" description="OmpR/PhoB-type" evidence="7">
    <location>
        <begin position="122"/>
        <end position="221"/>
    </location>
</feature>
<dbReference type="InterPro" id="IPR016032">
    <property type="entry name" value="Sig_transdc_resp-reg_C-effctor"/>
</dbReference>
<evidence type="ECO:0000256" key="6">
    <source>
        <dbReference type="PROSITE-ProRule" id="PRU00169"/>
    </source>
</evidence>
<evidence type="ECO:0000313" key="11">
    <source>
        <dbReference type="Proteomes" id="UP001162891"/>
    </source>
</evidence>
<evidence type="ECO:0000256" key="3">
    <source>
        <dbReference type="ARBA" id="ARBA00023015"/>
    </source>
</evidence>
<dbReference type="Pfam" id="PF00486">
    <property type="entry name" value="Trans_reg_C"/>
    <property type="match status" value="1"/>
</dbReference>
<dbReference type="PROSITE" id="PS51755">
    <property type="entry name" value="OMPR_PHOB"/>
    <property type="match status" value="1"/>
</dbReference>
<dbReference type="Proteomes" id="UP001162891">
    <property type="component" value="Chromosome"/>
</dbReference>
<keyword evidence="2" id="KW-0902">Two-component regulatory system</keyword>
<accession>A0ABM7WTI5</accession>
<evidence type="ECO:0000256" key="5">
    <source>
        <dbReference type="ARBA" id="ARBA00023163"/>
    </source>
</evidence>
<feature type="domain" description="OmpR/PhoB-type" evidence="9">
    <location>
        <begin position="122"/>
        <end position="221"/>
    </location>
</feature>
<dbReference type="PANTHER" id="PTHR48111:SF22">
    <property type="entry name" value="REGULATOR OF RPOS"/>
    <property type="match status" value="1"/>
</dbReference>
<evidence type="ECO:0000259" key="9">
    <source>
        <dbReference type="PROSITE" id="PS51755"/>
    </source>
</evidence>
<dbReference type="GO" id="GO:0003677">
    <property type="term" value="F:DNA binding"/>
    <property type="evidence" value="ECO:0007669"/>
    <property type="project" value="UniProtKB-KW"/>
</dbReference>
<dbReference type="EMBL" id="AP025591">
    <property type="protein sequence ID" value="BDG02802.1"/>
    <property type="molecule type" value="Genomic_DNA"/>
</dbReference>
<keyword evidence="11" id="KW-1185">Reference proteome</keyword>
<dbReference type="RefSeq" id="WP_248360491.1">
    <property type="nucleotide sequence ID" value="NZ_AP025591.1"/>
</dbReference>
<dbReference type="Pfam" id="PF00072">
    <property type="entry name" value="Response_reg"/>
    <property type="match status" value="1"/>
</dbReference>
<dbReference type="InterPro" id="IPR001867">
    <property type="entry name" value="OmpR/PhoB-type_DNA-bd"/>
</dbReference>
<evidence type="ECO:0000256" key="4">
    <source>
        <dbReference type="ARBA" id="ARBA00023125"/>
    </source>
</evidence>
<evidence type="ECO:0000256" key="1">
    <source>
        <dbReference type="ARBA" id="ARBA00022553"/>
    </source>
</evidence>
<organism evidence="10 11">
    <name type="scientific">Anaeromyxobacter oryzae</name>
    <dbReference type="NCBI Taxonomy" id="2918170"/>
    <lineage>
        <taxon>Bacteria</taxon>
        <taxon>Pseudomonadati</taxon>
        <taxon>Myxococcota</taxon>
        <taxon>Myxococcia</taxon>
        <taxon>Myxococcales</taxon>
        <taxon>Cystobacterineae</taxon>
        <taxon>Anaeromyxobacteraceae</taxon>
        <taxon>Anaeromyxobacter</taxon>
    </lineage>
</organism>
<dbReference type="Gene3D" id="6.10.250.690">
    <property type="match status" value="1"/>
</dbReference>
<gene>
    <name evidence="10" type="ORF">AMOR_17980</name>
</gene>
<name>A0ABM7WTI5_9BACT</name>
<evidence type="ECO:0000256" key="2">
    <source>
        <dbReference type="ARBA" id="ARBA00023012"/>
    </source>
</evidence>
<proteinExistence type="predicted"/>
<keyword evidence="4 7" id="KW-0238">DNA-binding</keyword>
<dbReference type="PANTHER" id="PTHR48111">
    <property type="entry name" value="REGULATOR OF RPOS"/>
    <property type="match status" value="1"/>
</dbReference>
<feature type="modified residue" description="4-aspartylphosphate" evidence="6">
    <location>
        <position position="51"/>
    </location>
</feature>
<dbReference type="SUPFAM" id="SSF46894">
    <property type="entry name" value="C-terminal effector domain of the bipartite response regulators"/>
    <property type="match status" value="1"/>
</dbReference>
<protein>
    <submittedName>
        <fullName evidence="10">DNA-binding response regulator</fullName>
    </submittedName>
</protein>
<dbReference type="InterPro" id="IPR036388">
    <property type="entry name" value="WH-like_DNA-bd_sf"/>
</dbReference>
<dbReference type="Gene3D" id="1.10.10.10">
    <property type="entry name" value="Winged helix-like DNA-binding domain superfamily/Winged helix DNA-binding domain"/>
    <property type="match status" value="1"/>
</dbReference>
<keyword evidence="5" id="KW-0804">Transcription</keyword>
<dbReference type="SUPFAM" id="SSF52172">
    <property type="entry name" value="CheY-like"/>
    <property type="match status" value="1"/>
</dbReference>
<keyword evidence="3" id="KW-0805">Transcription regulation</keyword>
<sequence length="229" mass="24780">MKLLLVEDEERVARMLARGLGEEGHQVDVVGTGLQARDQGLAVAYDVVVLDWSLPDLDGVSVLREWRTRGLRTPVLLLTARGSTGEKVTGLRAGADDYLVKPFAFDELLARLEALHRRGGATDAFVLGAATLDARRRALVLGAKAEPLTAREFALFSELASHAGEVLSRSKLVQTVWGADFDGNTNVVDVYVGYLRTKIERLGVDGLEIQAVRGVGYRLAVPPPPGPRT</sequence>
<dbReference type="Gene3D" id="3.40.50.2300">
    <property type="match status" value="1"/>
</dbReference>
<dbReference type="SMART" id="SM00862">
    <property type="entry name" value="Trans_reg_C"/>
    <property type="match status" value="1"/>
</dbReference>
<keyword evidence="1 6" id="KW-0597">Phosphoprotein</keyword>
<dbReference type="CDD" id="cd00383">
    <property type="entry name" value="trans_reg_C"/>
    <property type="match status" value="1"/>
</dbReference>
<dbReference type="PROSITE" id="PS50110">
    <property type="entry name" value="RESPONSE_REGULATORY"/>
    <property type="match status" value="1"/>
</dbReference>
<dbReference type="SMART" id="SM00448">
    <property type="entry name" value="REC"/>
    <property type="match status" value="1"/>
</dbReference>
<feature type="domain" description="Response regulatory" evidence="8">
    <location>
        <begin position="2"/>
        <end position="116"/>
    </location>
</feature>
<dbReference type="InterPro" id="IPR039420">
    <property type="entry name" value="WalR-like"/>
</dbReference>
<evidence type="ECO:0000259" key="8">
    <source>
        <dbReference type="PROSITE" id="PS50110"/>
    </source>
</evidence>